<evidence type="ECO:0000313" key="2">
    <source>
        <dbReference type="Proteomes" id="UP000266861"/>
    </source>
</evidence>
<comment type="caution">
    <text evidence="1">The sequence shown here is derived from an EMBL/GenBank/DDBJ whole genome shotgun (WGS) entry which is preliminary data.</text>
</comment>
<dbReference type="AlphaFoldDB" id="A0A397IX27"/>
<organism evidence="1 2">
    <name type="scientific">Diversispora epigaea</name>
    <dbReference type="NCBI Taxonomy" id="1348612"/>
    <lineage>
        <taxon>Eukaryota</taxon>
        <taxon>Fungi</taxon>
        <taxon>Fungi incertae sedis</taxon>
        <taxon>Mucoromycota</taxon>
        <taxon>Glomeromycotina</taxon>
        <taxon>Glomeromycetes</taxon>
        <taxon>Diversisporales</taxon>
        <taxon>Diversisporaceae</taxon>
        <taxon>Diversispora</taxon>
    </lineage>
</organism>
<gene>
    <name evidence="1" type="ORF">Glove_166g226</name>
</gene>
<accession>A0A397IX27</accession>
<keyword evidence="2" id="KW-1185">Reference proteome</keyword>
<protein>
    <submittedName>
        <fullName evidence="1">Uncharacterized protein</fullName>
    </submittedName>
</protein>
<evidence type="ECO:0000313" key="1">
    <source>
        <dbReference type="EMBL" id="RHZ78326.1"/>
    </source>
</evidence>
<reference evidence="1 2" key="1">
    <citation type="submission" date="2018-08" db="EMBL/GenBank/DDBJ databases">
        <title>Genome and evolution of the arbuscular mycorrhizal fungus Diversispora epigaea (formerly Glomus versiforme) and its bacterial endosymbionts.</title>
        <authorList>
            <person name="Sun X."/>
            <person name="Fei Z."/>
            <person name="Harrison M."/>
        </authorList>
    </citation>
    <scope>NUCLEOTIDE SEQUENCE [LARGE SCALE GENOMIC DNA]</scope>
    <source>
        <strain evidence="1 2">IT104</strain>
    </source>
</reference>
<proteinExistence type="predicted"/>
<name>A0A397IX27_9GLOM</name>
<dbReference type="Proteomes" id="UP000266861">
    <property type="component" value="Unassembled WGS sequence"/>
</dbReference>
<sequence>MKSVDIKESCLKKNWNYKRFKYGIIVIKWMLAQNLSINSDTNGLAKTWKNSTRMYTTH</sequence>
<dbReference type="EMBL" id="PQFF01000156">
    <property type="protein sequence ID" value="RHZ78326.1"/>
    <property type="molecule type" value="Genomic_DNA"/>
</dbReference>